<dbReference type="AlphaFoldDB" id="A0AAD4YPD3"/>
<evidence type="ECO:0000256" key="6">
    <source>
        <dbReference type="ARBA" id="ARBA00022989"/>
    </source>
</evidence>
<evidence type="ECO:0000256" key="4">
    <source>
        <dbReference type="ARBA" id="ARBA00022729"/>
    </source>
</evidence>
<evidence type="ECO:0000256" key="1">
    <source>
        <dbReference type="ARBA" id="ARBA00004479"/>
    </source>
</evidence>
<dbReference type="FunFam" id="3.80.10.10:FF:000383">
    <property type="entry name" value="Leucine-rich repeat receptor protein kinase EMS1"/>
    <property type="match status" value="1"/>
</dbReference>
<evidence type="ECO:0000256" key="8">
    <source>
        <dbReference type="ARBA" id="ARBA00023170"/>
    </source>
</evidence>
<keyword evidence="12" id="KW-1185">Reference proteome</keyword>
<dbReference type="InterPro" id="IPR032675">
    <property type="entry name" value="LRR_dom_sf"/>
</dbReference>
<evidence type="ECO:0000256" key="5">
    <source>
        <dbReference type="ARBA" id="ARBA00022737"/>
    </source>
</evidence>
<gene>
    <name evidence="11" type="ORF">L3X38_037279</name>
</gene>
<dbReference type="PANTHER" id="PTHR48063:SF81">
    <property type="entry name" value="LEUCINE-RICH REPEAT-CONTAINING N-TERMINAL PLANT-TYPE DOMAIN-CONTAINING PROTEIN"/>
    <property type="match status" value="1"/>
</dbReference>
<evidence type="ECO:0000259" key="10">
    <source>
        <dbReference type="Pfam" id="PF23598"/>
    </source>
</evidence>
<name>A0AAD4YPD3_PRUDU</name>
<evidence type="ECO:0000313" key="12">
    <source>
        <dbReference type="Proteomes" id="UP001054821"/>
    </source>
</evidence>
<dbReference type="InterPro" id="IPR055414">
    <property type="entry name" value="LRR_R13L4/SHOC2-like"/>
</dbReference>
<dbReference type="Gene3D" id="3.80.10.10">
    <property type="entry name" value="Ribonuclease Inhibitor"/>
    <property type="match status" value="1"/>
</dbReference>
<evidence type="ECO:0000256" key="7">
    <source>
        <dbReference type="ARBA" id="ARBA00023136"/>
    </source>
</evidence>
<comment type="subcellular location">
    <subcellularLocation>
        <location evidence="1">Membrane</location>
        <topology evidence="1">Single-pass type I membrane protein</topology>
    </subcellularLocation>
</comment>
<protein>
    <recommendedName>
        <fullName evidence="10">Disease resistance R13L4/SHOC-2-like LRR domain-containing protein</fullName>
    </recommendedName>
</protein>
<dbReference type="EMBL" id="JAJFAZ020000007">
    <property type="protein sequence ID" value="KAI5317572.1"/>
    <property type="molecule type" value="Genomic_DNA"/>
</dbReference>
<dbReference type="InterPro" id="IPR046956">
    <property type="entry name" value="RLP23-like"/>
</dbReference>
<keyword evidence="9" id="KW-0325">Glycoprotein</keyword>
<dbReference type="SUPFAM" id="SSF52058">
    <property type="entry name" value="L domain-like"/>
    <property type="match status" value="1"/>
</dbReference>
<dbReference type="GO" id="GO:0016020">
    <property type="term" value="C:membrane"/>
    <property type="evidence" value="ECO:0007669"/>
    <property type="project" value="UniProtKB-SubCell"/>
</dbReference>
<keyword evidence="4" id="KW-0732">Signal</keyword>
<dbReference type="Pfam" id="PF23598">
    <property type="entry name" value="LRR_14"/>
    <property type="match status" value="1"/>
</dbReference>
<sequence>MLDLSYTSLTGQLPDSLGYLKSLRYLELSDNSFQGSIPKSIGNLTSLKEFKLEGNQMSNIIPESLGELSSLISLRIFSNTWEGAITEAHFMKLGGLREISIGNHLPNISLVFNISSDWISPFKLRYLEIISRRVPNFLHGLEIRLN</sequence>
<proteinExistence type="predicted"/>
<dbReference type="PANTHER" id="PTHR48063">
    <property type="entry name" value="LRR RECEPTOR-LIKE KINASE"/>
    <property type="match status" value="1"/>
</dbReference>
<keyword evidence="3" id="KW-0812">Transmembrane</keyword>
<dbReference type="Proteomes" id="UP001054821">
    <property type="component" value="Chromosome 7"/>
</dbReference>
<accession>A0AAD4YPD3</accession>
<feature type="domain" description="Disease resistance R13L4/SHOC-2-like LRR" evidence="10">
    <location>
        <begin position="1"/>
        <end position="137"/>
    </location>
</feature>
<evidence type="ECO:0000256" key="2">
    <source>
        <dbReference type="ARBA" id="ARBA00022614"/>
    </source>
</evidence>
<keyword evidence="6" id="KW-1133">Transmembrane helix</keyword>
<keyword evidence="5" id="KW-0677">Repeat</keyword>
<keyword evidence="8" id="KW-0675">Receptor</keyword>
<organism evidence="11 12">
    <name type="scientific">Prunus dulcis</name>
    <name type="common">Almond</name>
    <name type="synonym">Amygdalus dulcis</name>
    <dbReference type="NCBI Taxonomy" id="3755"/>
    <lineage>
        <taxon>Eukaryota</taxon>
        <taxon>Viridiplantae</taxon>
        <taxon>Streptophyta</taxon>
        <taxon>Embryophyta</taxon>
        <taxon>Tracheophyta</taxon>
        <taxon>Spermatophyta</taxon>
        <taxon>Magnoliopsida</taxon>
        <taxon>eudicotyledons</taxon>
        <taxon>Gunneridae</taxon>
        <taxon>Pentapetalae</taxon>
        <taxon>rosids</taxon>
        <taxon>fabids</taxon>
        <taxon>Rosales</taxon>
        <taxon>Rosaceae</taxon>
        <taxon>Amygdaloideae</taxon>
        <taxon>Amygdaleae</taxon>
        <taxon>Prunus</taxon>
    </lineage>
</organism>
<evidence type="ECO:0000313" key="11">
    <source>
        <dbReference type="EMBL" id="KAI5317572.1"/>
    </source>
</evidence>
<evidence type="ECO:0000256" key="9">
    <source>
        <dbReference type="ARBA" id="ARBA00023180"/>
    </source>
</evidence>
<evidence type="ECO:0000256" key="3">
    <source>
        <dbReference type="ARBA" id="ARBA00022692"/>
    </source>
</evidence>
<reference evidence="11 12" key="1">
    <citation type="journal article" date="2022" name="G3 (Bethesda)">
        <title>Whole-genome sequence and methylome profiling of the almond [Prunus dulcis (Mill.) D.A. Webb] cultivar 'Nonpareil'.</title>
        <authorList>
            <person name="D'Amico-Willman K.M."/>
            <person name="Ouma W.Z."/>
            <person name="Meulia T."/>
            <person name="Sideli G.M."/>
            <person name="Gradziel T.M."/>
            <person name="Fresnedo-Ramirez J."/>
        </authorList>
    </citation>
    <scope>NUCLEOTIDE SEQUENCE [LARGE SCALE GENOMIC DNA]</scope>
    <source>
        <strain evidence="11">Clone GOH B32 T37-40</strain>
    </source>
</reference>
<comment type="caution">
    <text evidence="11">The sequence shown here is derived from an EMBL/GenBank/DDBJ whole genome shotgun (WGS) entry which is preliminary data.</text>
</comment>
<keyword evidence="7" id="KW-0472">Membrane</keyword>
<keyword evidence="2" id="KW-0433">Leucine-rich repeat</keyword>